<dbReference type="Proteomes" id="UP001518989">
    <property type="component" value="Unassembled WGS sequence"/>
</dbReference>
<dbReference type="RefSeq" id="WP_207418924.1">
    <property type="nucleotide sequence ID" value="NZ_CP061177.1"/>
</dbReference>
<name>A0ABS3KTF8_9PROT</name>
<reference evidence="1 2" key="1">
    <citation type="submission" date="2020-09" db="EMBL/GenBank/DDBJ databases">
        <title>Roseomonas.</title>
        <authorList>
            <person name="Zhu W."/>
        </authorList>
    </citation>
    <scope>NUCLEOTIDE SEQUENCE [LARGE SCALE GENOMIC DNA]</scope>
    <source>
        <strain evidence="1 2">573</strain>
    </source>
</reference>
<gene>
    <name evidence="1" type="ORF">IAI61_16990</name>
</gene>
<comment type="caution">
    <text evidence="1">The sequence shown here is derived from an EMBL/GenBank/DDBJ whole genome shotgun (WGS) entry which is preliminary data.</text>
</comment>
<sequence length="416" mass="41801">MNHAFSLTQAAGNGGGAALRVLGAAYPGRLATTRGGSALVQDADGSFQPAAADTPRFSGAARRLLVEGTRSNAIRNPRAEGATSGTPGTMPANWSMATLGGVSASVAGVGTELGLPYVDLRYTGTPSASGYLVILPEPITTIAAAAGQVWTASVFLRLVAGSLAGIDTFRCRVQERLPAAGPATDSFVSPGAMPQRVSITRTLTESSVATIGFSILPAVVAGAAVDFTLRVSAPQVELAAFASSPVLPPPGTPAASTRAADLPLWAPPGGFGTQGTLVVRAVLPQIAPFGASQGLWQLDDGTDQNRLQLRNTSAGSAITGVVDVGGSTVATLSGGNMAVGQPFRAAFAWAPGDQALCLSGGTLQSAAAALPPGLARLLVGHASGQLNRAAHGEVELVEYRPSRVPNALLQALANAA</sequence>
<keyword evidence="2" id="KW-1185">Reference proteome</keyword>
<organism evidence="1 2">
    <name type="scientific">Roseomonas haemaphysalidis</name>
    <dbReference type="NCBI Taxonomy" id="2768162"/>
    <lineage>
        <taxon>Bacteria</taxon>
        <taxon>Pseudomonadati</taxon>
        <taxon>Pseudomonadota</taxon>
        <taxon>Alphaproteobacteria</taxon>
        <taxon>Acetobacterales</taxon>
        <taxon>Roseomonadaceae</taxon>
        <taxon>Roseomonas</taxon>
    </lineage>
</organism>
<evidence type="ECO:0000313" key="2">
    <source>
        <dbReference type="Proteomes" id="UP001518989"/>
    </source>
</evidence>
<evidence type="ECO:0000313" key="1">
    <source>
        <dbReference type="EMBL" id="MBO1080742.1"/>
    </source>
</evidence>
<dbReference type="EMBL" id="JACTNG010000010">
    <property type="protein sequence ID" value="MBO1080742.1"/>
    <property type="molecule type" value="Genomic_DNA"/>
</dbReference>
<accession>A0ABS3KTF8</accession>
<protein>
    <submittedName>
        <fullName evidence="1">Uncharacterized protein</fullName>
    </submittedName>
</protein>
<proteinExistence type="predicted"/>